<feature type="chain" id="PRO_5040907573" description="WD40-like Beta Propeller Repeat" evidence="2">
    <location>
        <begin position="24"/>
        <end position="1120"/>
    </location>
</feature>
<dbReference type="InterPro" id="IPR011042">
    <property type="entry name" value="6-blade_b-propeller_TolB-like"/>
</dbReference>
<evidence type="ECO:0000256" key="2">
    <source>
        <dbReference type="SAM" id="SignalP"/>
    </source>
</evidence>
<dbReference type="RefSeq" id="WP_255132881.1">
    <property type="nucleotide sequence ID" value="NZ_JANDBC010000001.1"/>
</dbReference>
<dbReference type="Proteomes" id="UP001139125">
    <property type="component" value="Unassembled WGS sequence"/>
</dbReference>
<keyword evidence="4" id="KW-1185">Reference proteome</keyword>
<accession>A0A9X2L1K5</accession>
<dbReference type="PANTHER" id="PTHR36842:SF1">
    <property type="entry name" value="PROTEIN TOLB"/>
    <property type="match status" value="1"/>
</dbReference>
<proteinExistence type="inferred from homology"/>
<organism evidence="3 4">
    <name type="scientific">Gracilimonas sediminicola</name>
    <dbReference type="NCBI Taxonomy" id="2952158"/>
    <lineage>
        <taxon>Bacteria</taxon>
        <taxon>Pseudomonadati</taxon>
        <taxon>Balneolota</taxon>
        <taxon>Balneolia</taxon>
        <taxon>Balneolales</taxon>
        <taxon>Balneolaceae</taxon>
        <taxon>Gracilimonas</taxon>
    </lineage>
</organism>
<comment type="similarity">
    <text evidence="1">Belongs to the TolB family.</text>
</comment>
<dbReference type="InterPro" id="IPR011659">
    <property type="entry name" value="WD40"/>
</dbReference>
<keyword evidence="2" id="KW-0732">Signal</keyword>
<protein>
    <recommendedName>
        <fullName evidence="5">WD40-like Beta Propeller Repeat</fullName>
    </recommendedName>
</protein>
<evidence type="ECO:0000313" key="4">
    <source>
        <dbReference type="Proteomes" id="UP001139125"/>
    </source>
</evidence>
<evidence type="ECO:0008006" key="5">
    <source>
        <dbReference type="Google" id="ProtNLM"/>
    </source>
</evidence>
<feature type="signal peptide" evidence="2">
    <location>
        <begin position="1"/>
        <end position="23"/>
    </location>
</feature>
<dbReference type="SUPFAM" id="SSF82171">
    <property type="entry name" value="DPP6 N-terminal domain-like"/>
    <property type="match status" value="1"/>
</dbReference>
<dbReference type="Pfam" id="PF07676">
    <property type="entry name" value="PD40"/>
    <property type="match status" value="1"/>
</dbReference>
<comment type="caution">
    <text evidence="3">The sequence shown here is derived from an EMBL/GenBank/DDBJ whole genome shotgun (WGS) entry which is preliminary data.</text>
</comment>
<dbReference type="PANTHER" id="PTHR36842">
    <property type="entry name" value="PROTEIN TOLB HOMOLOG"/>
    <property type="match status" value="1"/>
</dbReference>
<sequence length="1120" mass="128138">MRRFKLISVLFLLLGLAPFLSQAQTDVRFYDYPMNHLDWYTIESEHFLVHFQEGNSRSAQVVSRIAEEIHPPITDLYQYTPDEKVSIVLKDREDYSNGAAYFFDNKIDIWLPALNTPLRGTHNWLRNVITHEYTHIIQIQKGMKRSRKIPAFYLQWLSYEDVRRPDVLYGFPNGIITMPFATVNIPAWLAEGTAQYQTAGLLYETWDSHRDMILRTRILTDTYFSLQQMATFSSKTSLERETVYNQGYAFVIYLANRFGDEVLREITSSLGEKGVYTVEEAIKMATGLPGNEVFNDWIDERKDFYATATEGINPTLSDTVEKAGFFNFYPQQSPDGSRLAYLSNKGVDYGLLSLYLKDLDGNEKEVAVIDDLDFHRPKNHVSSLEPILTFLESSFSFSPDGNQIAYAINKKNKYGEHYRDIFIYDIKSEENKRLTNSARIESPAWNKDNNKIVAVQYSRGTQNLVLLHPEHPDSVTRLTNYQSGETVYTPEWGPTDSKIYFAKAVNGNRDIYLLDVESGVVLPYLSDKYIDYRDPHIGPDGNYLYYSANPEGIFNIFRVPLSSGESQQLTSVMGGAFMPFIGEDGILYFSEYHADGYKIKSSLENRLLAQPRFGYYEPPFPDEIMEPGADFEYINKLNDFDDTDIRPFGEQAEAIADTGSYRFELSTIDDDMERTYREYEDTYSGFSFFPVLRFDNYSQVNGNNGSLIRNGKIGQFGENLLRDAKPGVYFSSRDVIDKLSLFGGLMVGVASQPAESIGGFFRPDRLFGLDRDAFLIAEHRGLPFIERSWSPTVALEIYNLRRNVSDGLSIEEFRCTSCGRPDTISVDIAYDIWEAGLYFRSKLSRRSMLELGIAYSPYRVSTDDFYSRELKAQVSGSSSQYFRGTTLSASYTFDYYTYSNDADIAPLGLKGYARYQYQPSKLLEEYEIDDGSLSPVFKNSNNHSTEIHMRYGFKTFGDQAFQARVRGFHYFNNPGDSFYADYVGGFLGLRSYPYFALGGSTTGFASLSWFAPIFRNINKQVGPYTLDKVFARFFFETGNGWRSPYDTGNNLKSGIGAELRLALNGYYLFPLKFFVSGAYGFNEFTLTLPEDFITNSQSNKVTYGRELLIHFGITFDFELL</sequence>
<evidence type="ECO:0000256" key="1">
    <source>
        <dbReference type="ARBA" id="ARBA00009820"/>
    </source>
</evidence>
<evidence type="ECO:0000313" key="3">
    <source>
        <dbReference type="EMBL" id="MCP9290631.1"/>
    </source>
</evidence>
<dbReference type="AlphaFoldDB" id="A0A9X2L1K5"/>
<dbReference type="Gene3D" id="2.120.10.30">
    <property type="entry name" value="TolB, C-terminal domain"/>
    <property type="match status" value="2"/>
</dbReference>
<name>A0A9X2L1K5_9BACT</name>
<reference evidence="3" key="1">
    <citation type="submission" date="2022-06" db="EMBL/GenBank/DDBJ databases">
        <title>Gracilimonas sp. CAU 1638 isolated from sea sediment.</title>
        <authorList>
            <person name="Kim W."/>
        </authorList>
    </citation>
    <scope>NUCLEOTIDE SEQUENCE</scope>
    <source>
        <strain evidence="3">CAU 1638</strain>
    </source>
</reference>
<dbReference type="EMBL" id="JANDBC010000001">
    <property type="protein sequence ID" value="MCP9290631.1"/>
    <property type="molecule type" value="Genomic_DNA"/>
</dbReference>
<gene>
    <name evidence="3" type="ORF">NM125_03420</name>
</gene>